<evidence type="ECO:0000256" key="1">
    <source>
        <dbReference type="ARBA" id="ARBA00001966"/>
    </source>
</evidence>
<keyword evidence="10" id="KW-0472">Membrane</keyword>
<dbReference type="GO" id="GO:0002926">
    <property type="term" value="P:tRNA wobble base 5-methoxycarbonylmethyl-2-thiouridinylation"/>
    <property type="evidence" value="ECO:0007669"/>
    <property type="project" value="TreeGrafter"/>
</dbReference>
<dbReference type="GO" id="GO:0046872">
    <property type="term" value="F:metal ion binding"/>
    <property type="evidence" value="ECO:0007669"/>
    <property type="project" value="UniProtKB-KW"/>
</dbReference>
<evidence type="ECO:0000256" key="2">
    <source>
        <dbReference type="ARBA" id="ARBA00022485"/>
    </source>
</evidence>
<dbReference type="InterPro" id="IPR039661">
    <property type="entry name" value="ELP3"/>
</dbReference>
<keyword evidence="9" id="KW-0012">Acyltransferase</keyword>
<keyword evidence="8" id="KW-0411">Iron-sulfur</keyword>
<evidence type="ECO:0000256" key="9">
    <source>
        <dbReference type="ARBA" id="ARBA00023315"/>
    </source>
</evidence>
<dbReference type="GO" id="GO:0051539">
    <property type="term" value="F:4 iron, 4 sulfur cluster binding"/>
    <property type="evidence" value="ECO:0007669"/>
    <property type="project" value="UniProtKB-KW"/>
</dbReference>
<dbReference type="InterPro" id="IPR058240">
    <property type="entry name" value="rSAM_sf"/>
</dbReference>
<keyword evidence="4" id="KW-0949">S-adenosyl-L-methionine</keyword>
<accession>A0A6C0K9M1</accession>
<dbReference type="GO" id="GO:0005737">
    <property type="term" value="C:cytoplasm"/>
    <property type="evidence" value="ECO:0007669"/>
    <property type="project" value="TreeGrafter"/>
</dbReference>
<evidence type="ECO:0000256" key="7">
    <source>
        <dbReference type="ARBA" id="ARBA00023004"/>
    </source>
</evidence>
<name>A0A6C0K9M1_9ZZZZ</name>
<dbReference type="GO" id="GO:0033588">
    <property type="term" value="C:elongator holoenzyme complex"/>
    <property type="evidence" value="ECO:0007669"/>
    <property type="project" value="TreeGrafter"/>
</dbReference>
<dbReference type="CDD" id="cd01335">
    <property type="entry name" value="Radical_SAM"/>
    <property type="match status" value="1"/>
</dbReference>
<keyword evidence="2" id="KW-0004">4Fe-4S</keyword>
<organism evidence="12">
    <name type="scientific">viral metagenome</name>
    <dbReference type="NCBI Taxonomy" id="1070528"/>
    <lineage>
        <taxon>unclassified sequences</taxon>
        <taxon>metagenomes</taxon>
        <taxon>organismal metagenomes</taxon>
    </lineage>
</organism>
<evidence type="ECO:0000256" key="4">
    <source>
        <dbReference type="ARBA" id="ARBA00022691"/>
    </source>
</evidence>
<reference evidence="12" key="1">
    <citation type="journal article" date="2020" name="Nature">
        <title>Giant virus diversity and host interactions through global metagenomics.</title>
        <authorList>
            <person name="Schulz F."/>
            <person name="Roux S."/>
            <person name="Paez-Espino D."/>
            <person name="Jungbluth S."/>
            <person name="Walsh D.A."/>
            <person name="Denef V.J."/>
            <person name="McMahon K.D."/>
            <person name="Konstantinidis K.T."/>
            <person name="Eloe-Fadrosh E.A."/>
            <person name="Kyrpides N.C."/>
            <person name="Woyke T."/>
        </authorList>
    </citation>
    <scope>NUCLEOTIDE SEQUENCE</scope>
    <source>
        <strain evidence="12">GVMAG-S-1102113-126</strain>
    </source>
</reference>
<dbReference type="Pfam" id="PF16199">
    <property type="entry name" value="Radical_SAM_C"/>
    <property type="match status" value="1"/>
</dbReference>
<feature type="domain" description="Radical SAM core" evidence="11">
    <location>
        <begin position="97"/>
        <end position="374"/>
    </location>
</feature>
<dbReference type="AlphaFoldDB" id="A0A6C0K9M1"/>
<sequence>MVRDIEGYQREIADAVEKNQKIYEEIIINLNKLISNTRQNEDLKTAFNRRYTKLGQEKRVFLKKSFLVRTMKIMLAEGRLVPHDRLAILLQRKSRQISGITNVTLMTSPYPDGQKFSCKHNCYYCPNEPGQPRSYLSKEPAVARANRHDFEAIGQCSSRLTTLETIGYDLDKVELIISGGTFTEYPVPYLENFIRDAVYACNTYYDGREKKMDILSEIEQNRTAIVRIIGITIETRPDAIDTKWMRLLRRWGVTRVQLGVQHLDPTILKTINRGHGVQEVVNAFRLLKNACFKIDIHLMPDLPGSDPTGDMKMFDRVYSEPEFAVDQIKIYPCQTTPWSVIKGWHESGKYIPYSESLGQEVLENVVRYAMETCPPWIRLPRVVRDIPLTYISAGCQRPDLRDKINKTMNESADIRFREAGRHLGYRHEDAELVIRQYFGNGGTEYFISYESRDRKVIFGLLRLRVTEDVTVFPCLQNKGLVRELHVYGQVVSSKNYSNRVQHSGIGTRLLRRAEWIAWQNCCEGTAVISGMGVTDYYCKKGYRNSGQNDGSYFVKDFKHLWVPPIRRHLVDSPMGVILGCLYIGAFFHSLALYMLVIVGCGGTLLVSVCLTAKHWFDWGPVLRAGLPSPTFGRL</sequence>
<keyword evidence="10" id="KW-0812">Transmembrane</keyword>
<dbReference type="SFLD" id="SFLDF00344">
    <property type="entry name" value="ELP3-like"/>
    <property type="match status" value="1"/>
</dbReference>
<dbReference type="InterPro" id="IPR006638">
    <property type="entry name" value="Elp3/MiaA/NifB-like_rSAM"/>
</dbReference>
<proteinExistence type="predicted"/>
<dbReference type="GO" id="GO:0016746">
    <property type="term" value="F:acyltransferase activity"/>
    <property type="evidence" value="ECO:0007669"/>
    <property type="project" value="UniProtKB-KW"/>
</dbReference>
<dbReference type="GO" id="GO:0005634">
    <property type="term" value="C:nucleus"/>
    <property type="evidence" value="ECO:0007669"/>
    <property type="project" value="TreeGrafter"/>
</dbReference>
<evidence type="ECO:0000256" key="3">
    <source>
        <dbReference type="ARBA" id="ARBA00022679"/>
    </source>
</evidence>
<evidence type="ECO:0000256" key="8">
    <source>
        <dbReference type="ARBA" id="ARBA00023014"/>
    </source>
</evidence>
<dbReference type="NCBIfam" id="TIGR01211">
    <property type="entry name" value="ELP3"/>
    <property type="match status" value="1"/>
</dbReference>
<dbReference type="PROSITE" id="PS51918">
    <property type="entry name" value="RADICAL_SAM"/>
    <property type="match status" value="1"/>
</dbReference>
<dbReference type="SFLD" id="SFLDG01086">
    <property type="entry name" value="elongater_protein-like"/>
    <property type="match status" value="1"/>
</dbReference>
<keyword evidence="3" id="KW-0808">Transferase</keyword>
<keyword evidence="6" id="KW-0479">Metal-binding</keyword>
<dbReference type="Pfam" id="PF04055">
    <property type="entry name" value="Radical_SAM"/>
    <property type="match status" value="1"/>
</dbReference>
<dbReference type="SUPFAM" id="SSF102114">
    <property type="entry name" value="Radical SAM enzymes"/>
    <property type="match status" value="1"/>
</dbReference>
<dbReference type="InterPro" id="IPR032432">
    <property type="entry name" value="Radical_SAM_C"/>
</dbReference>
<dbReference type="PANTHER" id="PTHR11135">
    <property type="entry name" value="HISTONE ACETYLTRANSFERASE-RELATED"/>
    <property type="match status" value="1"/>
</dbReference>
<keyword evidence="10" id="KW-1133">Transmembrane helix</keyword>
<dbReference type="SFLD" id="SFLDS00029">
    <property type="entry name" value="Radical_SAM"/>
    <property type="match status" value="1"/>
</dbReference>
<evidence type="ECO:0000256" key="5">
    <source>
        <dbReference type="ARBA" id="ARBA00022694"/>
    </source>
</evidence>
<comment type="cofactor">
    <cofactor evidence="1">
        <name>[4Fe-4S] cluster</name>
        <dbReference type="ChEBI" id="CHEBI:49883"/>
    </cofactor>
</comment>
<evidence type="ECO:0000256" key="6">
    <source>
        <dbReference type="ARBA" id="ARBA00022723"/>
    </source>
</evidence>
<protein>
    <recommendedName>
        <fullName evidence="11">Radical SAM core domain-containing protein</fullName>
    </recommendedName>
</protein>
<dbReference type="InterPro" id="IPR013785">
    <property type="entry name" value="Aldolase_TIM"/>
</dbReference>
<keyword evidence="5" id="KW-0819">tRNA processing</keyword>
<dbReference type="SMART" id="SM00729">
    <property type="entry name" value="Elp3"/>
    <property type="match status" value="1"/>
</dbReference>
<feature type="transmembrane region" description="Helical" evidence="10">
    <location>
        <begin position="590"/>
        <end position="610"/>
    </location>
</feature>
<dbReference type="InterPro" id="IPR007197">
    <property type="entry name" value="rSAM"/>
</dbReference>
<evidence type="ECO:0000256" key="10">
    <source>
        <dbReference type="SAM" id="Phobius"/>
    </source>
</evidence>
<keyword evidence="7" id="KW-0408">Iron</keyword>
<dbReference type="InterPro" id="IPR034687">
    <property type="entry name" value="ELP3-like"/>
</dbReference>
<dbReference type="PANTHER" id="PTHR11135:SF2">
    <property type="entry name" value="ELONGATOR COMPLEX PROTEIN 3"/>
    <property type="match status" value="1"/>
</dbReference>
<dbReference type="EMBL" id="MN740846">
    <property type="protein sequence ID" value="QHU14752.1"/>
    <property type="molecule type" value="Genomic_DNA"/>
</dbReference>
<dbReference type="Gene3D" id="3.20.20.70">
    <property type="entry name" value="Aldolase class I"/>
    <property type="match status" value="1"/>
</dbReference>
<evidence type="ECO:0000259" key="11">
    <source>
        <dbReference type="PROSITE" id="PS51918"/>
    </source>
</evidence>
<evidence type="ECO:0000313" key="12">
    <source>
        <dbReference type="EMBL" id="QHU14752.1"/>
    </source>
</evidence>